<dbReference type="Proteomes" id="UP000472271">
    <property type="component" value="Chromosome 13"/>
</dbReference>
<sequence length="76" mass="8733">FHPDFPLHLFLKECNMLSLSSLHNVENTLRFVCHLGDIITYTRKTTDFCFKKEQSPLISGGLFMGLFIPDNQKGET</sequence>
<evidence type="ECO:0000313" key="1">
    <source>
        <dbReference type="Ensembl" id="ENSSORP00005039485.1"/>
    </source>
</evidence>
<reference evidence="1" key="1">
    <citation type="submission" date="2019-06" db="EMBL/GenBank/DDBJ databases">
        <authorList>
            <consortium name="Wellcome Sanger Institute Data Sharing"/>
        </authorList>
    </citation>
    <scope>NUCLEOTIDE SEQUENCE [LARGE SCALE GENOMIC DNA]</scope>
</reference>
<dbReference type="Ensembl" id="ENSSORT00005040494.1">
    <property type="protein sequence ID" value="ENSSORP00005039485.1"/>
    <property type="gene ID" value="ENSSORG00005018420.1"/>
</dbReference>
<keyword evidence="2" id="KW-1185">Reference proteome</keyword>
<dbReference type="InParanoid" id="A0A673BCI3"/>
<dbReference type="AlphaFoldDB" id="A0A673BCI3"/>
<accession>A0A673BCI3</accession>
<name>A0A673BCI3_9TELE</name>
<organism evidence="1 2">
    <name type="scientific">Sphaeramia orbicularis</name>
    <name type="common">orbiculate cardinalfish</name>
    <dbReference type="NCBI Taxonomy" id="375764"/>
    <lineage>
        <taxon>Eukaryota</taxon>
        <taxon>Metazoa</taxon>
        <taxon>Chordata</taxon>
        <taxon>Craniata</taxon>
        <taxon>Vertebrata</taxon>
        <taxon>Euteleostomi</taxon>
        <taxon>Actinopterygii</taxon>
        <taxon>Neopterygii</taxon>
        <taxon>Teleostei</taxon>
        <taxon>Neoteleostei</taxon>
        <taxon>Acanthomorphata</taxon>
        <taxon>Gobiaria</taxon>
        <taxon>Kurtiformes</taxon>
        <taxon>Apogonoidei</taxon>
        <taxon>Apogonidae</taxon>
        <taxon>Apogoninae</taxon>
        <taxon>Sphaeramia</taxon>
    </lineage>
</organism>
<reference evidence="1" key="3">
    <citation type="submission" date="2025-09" db="UniProtKB">
        <authorList>
            <consortium name="Ensembl"/>
        </authorList>
    </citation>
    <scope>IDENTIFICATION</scope>
</reference>
<evidence type="ECO:0000313" key="2">
    <source>
        <dbReference type="Proteomes" id="UP000472271"/>
    </source>
</evidence>
<protein>
    <submittedName>
        <fullName evidence="1">Uncharacterized protein</fullName>
    </submittedName>
</protein>
<reference evidence="1" key="2">
    <citation type="submission" date="2025-08" db="UniProtKB">
        <authorList>
            <consortium name="Ensembl"/>
        </authorList>
    </citation>
    <scope>IDENTIFICATION</scope>
</reference>
<proteinExistence type="predicted"/>